<dbReference type="SUPFAM" id="SSF52540">
    <property type="entry name" value="P-loop containing nucleoside triphosphate hydrolases"/>
    <property type="match status" value="1"/>
</dbReference>
<dbReference type="InterPro" id="IPR027417">
    <property type="entry name" value="P-loop_NTPase"/>
</dbReference>
<comment type="caution">
    <text evidence="4">The sequence shown here is derived from an EMBL/GenBank/DDBJ whole genome shotgun (WGS) entry which is preliminary data.</text>
</comment>
<accession>A0AAW0NH18</accession>
<evidence type="ECO:0000256" key="2">
    <source>
        <dbReference type="ARBA" id="ARBA00022840"/>
    </source>
</evidence>
<dbReference type="GO" id="GO:0016020">
    <property type="term" value="C:membrane"/>
    <property type="evidence" value="ECO:0007669"/>
    <property type="project" value="TreeGrafter"/>
</dbReference>
<dbReference type="Proteomes" id="UP001460270">
    <property type="component" value="Unassembled WGS sequence"/>
</dbReference>
<dbReference type="PANTHER" id="PTHR24223:SF10">
    <property type="entry name" value="ATP-BINDING CASSETTE SUB-FAMILY C MEMBER 12"/>
    <property type="match status" value="1"/>
</dbReference>
<dbReference type="GO" id="GO:0042626">
    <property type="term" value="F:ATPase-coupled transmembrane transporter activity"/>
    <property type="evidence" value="ECO:0007669"/>
    <property type="project" value="TreeGrafter"/>
</dbReference>
<dbReference type="EMBL" id="JBBPFD010000014">
    <property type="protein sequence ID" value="KAK7899188.1"/>
    <property type="molecule type" value="Genomic_DNA"/>
</dbReference>
<dbReference type="SMART" id="SM00382">
    <property type="entry name" value="AAA"/>
    <property type="match status" value="1"/>
</dbReference>
<dbReference type="InterPro" id="IPR003439">
    <property type="entry name" value="ABC_transporter-like_ATP-bd"/>
</dbReference>
<reference evidence="5" key="1">
    <citation type="submission" date="2024-04" db="EMBL/GenBank/DDBJ databases">
        <title>Salinicola lusitanus LLJ914,a marine bacterium isolated from the Okinawa Trough.</title>
        <authorList>
            <person name="Li J."/>
        </authorList>
    </citation>
    <scope>NUCLEOTIDE SEQUENCE [LARGE SCALE GENOMIC DNA]</scope>
</reference>
<dbReference type="InterPro" id="IPR003593">
    <property type="entry name" value="AAA+_ATPase"/>
</dbReference>
<gene>
    <name evidence="4" type="ORF">WMY93_020041</name>
</gene>
<dbReference type="PANTHER" id="PTHR24223">
    <property type="entry name" value="ATP-BINDING CASSETTE SUB-FAMILY C"/>
    <property type="match status" value="1"/>
</dbReference>
<dbReference type="Gene3D" id="3.40.50.300">
    <property type="entry name" value="P-loop containing nucleotide triphosphate hydrolases"/>
    <property type="match status" value="1"/>
</dbReference>
<dbReference type="Pfam" id="PF00005">
    <property type="entry name" value="ABC_tran"/>
    <property type="match status" value="1"/>
</dbReference>
<dbReference type="InterPro" id="IPR050173">
    <property type="entry name" value="ABC_transporter_C-like"/>
</dbReference>
<keyword evidence="5" id="KW-1185">Reference proteome</keyword>
<organism evidence="4 5">
    <name type="scientific">Mugilogobius chulae</name>
    <name type="common">yellowstripe goby</name>
    <dbReference type="NCBI Taxonomy" id="88201"/>
    <lineage>
        <taxon>Eukaryota</taxon>
        <taxon>Metazoa</taxon>
        <taxon>Chordata</taxon>
        <taxon>Craniata</taxon>
        <taxon>Vertebrata</taxon>
        <taxon>Euteleostomi</taxon>
        <taxon>Actinopterygii</taxon>
        <taxon>Neopterygii</taxon>
        <taxon>Teleostei</taxon>
        <taxon>Neoteleostei</taxon>
        <taxon>Acanthomorphata</taxon>
        <taxon>Gobiaria</taxon>
        <taxon>Gobiiformes</taxon>
        <taxon>Gobioidei</taxon>
        <taxon>Gobiidae</taxon>
        <taxon>Gobionellinae</taxon>
        <taxon>Mugilogobius</taxon>
    </lineage>
</organism>
<dbReference type="AlphaFoldDB" id="A0AAW0NH18"/>
<evidence type="ECO:0000256" key="1">
    <source>
        <dbReference type="ARBA" id="ARBA00022741"/>
    </source>
</evidence>
<sequence length="282" mass="31300">MVSGLIGFTYSIYNVAVAAVSIERLQKILCLKNAEPYLIQGEDPDLVVVMKNATLSWVRPDKETESMADKEISTFSQLEVKPTLKNISFTLLKGNLLGVCGNVGSGKTSLISAILEQMYLQDGSVVANGTFAYVAQQAWIFHGTIQENILMSEPFEQHRSHGLRRSYLLQFWKMERTFPVGERQLLCMARALLRNSKIILLDEATAAIDAETDALIQNTIKEAFQDCTVLTIAHRINTILNSDRVLVMDQGQMAELDRPDVLQQRPDSIFSSLVEAANASGS</sequence>
<proteinExistence type="predicted"/>
<dbReference type="GO" id="GO:0005524">
    <property type="term" value="F:ATP binding"/>
    <property type="evidence" value="ECO:0007669"/>
    <property type="project" value="UniProtKB-KW"/>
</dbReference>
<dbReference type="GO" id="GO:0016887">
    <property type="term" value="F:ATP hydrolysis activity"/>
    <property type="evidence" value="ECO:0007669"/>
    <property type="project" value="InterPro"/>
</dbReference>
<name>A0AAW0NH18_9GOBI</name>
<keyword evidence="2" id="KW-0067">ATP-binding</keyword>
<evidence type="ECO:0000313" key="4">
    <source>
        <dbReference type="EMBL" id="KAK7899188.1"/>
    </source>
</evidence>
<keyword evidence="1" id="KW-0547">Nucleotide-binding</keyword>
<dbReference type="FunFam" id="3.40.50.300:FF:003492">
    <property type="entry name" value="AGAP012735-PA"/>
    <property type="match status" value="1"/>
</dbReference>
<dbReference type="PROSITE" id="PS50893">
    <property type="entry name" value="ABC_TRANSPORTER_2"/>
    <property type="match status" value="1"/>
</dbReference>
<feature type="domain" description="ABC transporter" evidence="3">
    <location>
        <begin position="67"/>
        <end position="275"/>
    </location>
</feature>
<evidence type="ECO:0000313" key="5">
    <source>
        <dbReference type="Proteomes" id="UP001460270"/>
    </source>
</evidence>
<evidence type="ECO:0000259" key="3">
    <source>
        <dbReference type="PROSITE" id="PS50893"/>
    </source>
</evidence>
<protein>
    <recommendedName>
        <fullName evidence="3">ABC transporter domain-containing protein</fullName>
    </recommendedName>
</protein>